<dbReference type="EMBL" id="ADAS02000040">
    <property type="protein sequence ID" value="OAV94349.1"/>
    <property type="molecule type" value="Genomic_DNA"/>
</dbReference>
<proteinExistence type="predicted"/>
<dbReference type="OrthoDB" id="2497865at2759"/>
<evidence type="ECO:0000313" key="2">
    <source>
        <dbReference type="EnsemblFungi" id="PTTG_26996-t43_1-p1"/>
    </source>
</evidence>
<protein>
    <submittedName>
        <fullName evidence="1 2">Uncharacterized protein</fullName>
    </submittedName>
</protein>
<sequence>MPQEDPVLVGFSRLMNKYEPAFYGRWTYDSNSFEGAFSALSVDQVKAHKKLLDWMHRSLLPRLREQFKTLSVSLLPSVFWKQPENTRKLILETQSELDNTTDTVKSIIASICPACTGPMVSAPERADDQHLKGLKSYRLQLLKPSFNNDVVYHINKVCTSAHELFQQIKLAPDADVGLAFEAIDATIKIIESSELDLAQEQWVYAFPRIDETIWDIIRTANRLQSQRSREPQNVHVRKAAELAKLSIPMMKLIKIFFNKISKRGINQKRLSTYSKMSSEQIDSLAHSLDNSRGDLIELQLLFPKISENGFSAATSREAIRIADQIKSGLETTLSLVLLYCLALIKHTDGFESRDYYKTWFDGWSTAFDLAIRNFKCLAKRLDPTPRS</sequence>
<reference evidence="2" key="4">
    <citation type="submission" date="2025-05" db="UniProtKB">
        <authorList>
            <consortium name="EnsemblFungi"/>
        </authorList>
    </citation>
    <scope>IDENTIFICATION</scope>
    <source>
        <strain evidence="2">isolate 1-1 / race 1 (BBBD)</strain>
    </source>
</reference>
<gene>
    <name evidence="1" type="ORF">PTTG_26996</name>
</gene>
<reference evidence="1" key="1">
    <citation type="submission" date="2009-11" db="EMBL/GenBank/DDBJ databases">
        <authorList>
            <consortium name="The Broad Institute Genome Sequencing Platform"/>
            <person name="Ward D."/>
            <person name="Feldgarden M."/>
            <person name="Earl A."/>
            <person name="Young S.K."/>
            <person name="Zeng Q."/>
            <person name="Koehrsen M."/>
            <person name="Alvarado L."/>
            <person name="Berlin A."/>
            <person name="Bochicchio J."/>
            <person name="Borenstein D."/>
            <person name="Chapman S.B."/>
            <person name="Chen Z."/>
            <person name="Engels R."/>
            <person name="Freedman E."/>
            <person name="Gellesch M."/>
            <person name="Goldberg J."/>
            <person name="Griggs A."/>
            <person name="Gujja S."/>
            <person name="Heilman E."/>
            <person name="Heiman D."/>
            <person name="Hepburn T."/>
            <person name="Howarth C."/>
            <person name="Jen D."/>
            <person name="Larson L."/>
            <person name="Lewis B."/>
            <person name="Mehta T."/>
            <person name="Park D."/>
            <person name="Pearson M."/>
            <person name="Roberts A."/>
            <person name="Saif S."/>
            <person name="Shea T."/>
            <person name="Shenoy N."/>
            <person name="Sisk P."/>
            <person name="Stolte C."/>
            <person name="Sykes S."/>
            <person name="Thomson T."/>
            <person name="Walk T."/>
            <person name="White J."/>
            <person name="Yandava C."/>
            <person name="Izard J."/>
            <person name="Baranova O.V."/>
            <person name="Blanton J.M."/>
            <person name="Tanner A.C."/>
            <person name="Dewhirst F.E."/>
            <person name="Haas B."/>
            <person name="Nusbaum C."/>
            <person name="Birren B."/>
        </authorList>
    </citation>
    <scope>NUCLEOTIDE SEQUENCE [LARGE SCALE GENOMIC DNA]</scope>
    <source>
        <strain evidence="1">1-1 BBBD Race 1</strain>
    </source>
</reference>
<dbReference type="VEuPathDB" id="FungiDB:PTTG_26996"/>
<dbReference type="PANTHER" id="PTHR33069:SF3">
    <property type="entry name" value="DYNEIN HEAVY CHAIN TAIL DOMAIN-CONTAINING PROTEIN"/>
    <property type="match status" value="1"/>
</dbReference>
<dbReference type="Proteomes" id="UP000005240">
    <property type="component" value="Unassembled WGS sequence"/>
</dbReference>
<dbReference type="AlphaFoldDB" id="A0A180GPM3"/>
<reference evidence="1" key="2">
    <citation type="submission" date="2016-05" db="EMBL/GenBank/DDBJ databases">
        <title>Comparative analysis highlights variable genome content of wheat rusts and divergence of the mating loci.</title>
        <authorList>
            <person name="Cuomo C.A."/>
            <person name="Bakkeren G."/>
            <person name="Szabo L."/>
            <person name="Khalil H."/>
            <person name="Joly D."/>
            <person name="Goldberg J."/>
            <person name="Young S."/>
            <person name="Zeng Q."/>
            <person name="Fellers J."/>
        </authorList>
    </citation>
    <scope>NUCLEOTIDE SEQUENCE [LARGE SCALE GENOMIC DNA]</scope>
    <source>
        <strain evidence="1">1-1 BBBD Race 1</strain>
    </source>
</reference>
<keyword evidence="3" id="KW-1185">Reference proteome</keyword>
<reference evidence="2 3" key="3">
    <citation type="journal article" date="2017" name="G3 (Bethesda)">
        <title>Comparative analysis highlights variable genome content of wheat rusts and divergence of the mating loci.</title>
        <authorList>
            <person name="Cuomo C.A."/>
            <person name="Bakkeren G."/>
            <person name="Khalil H.B."/>
            <person name="Panwar V."/>
            <person name="Joly D."/>
            <person name="Linning R."/>
            <person name="Sakthikumar S."/>
            <person name="Song X."/>
            <person name="Adiconis X."/>
            <person name="Fan L."/>
            <person name="Goldberg J.M."/>
            <person name="Levin J.Z."/>
            <person name="Young S."/>
            <person name="Zeng Q."/>
            <person name="Anikster Y."/>
            <person name="Bruce M."/>
            <person name="Wang M."/>
            <person name="Yin C."/>
            <person name="McCallum B."/>
            <person name="Szabo L.J."/>
            <person name="Hulbert S."/>
            <person name="Chen X."/>
            <person name="Fellers J.P."/>
        </authorList>
    </citation>
    <scope>NUCLEOTIDE SEQUENCE</scope>
    <source>
        <strain evidence="3">Isolate 1-1 / race 1 (BBBD)</strain>
        <strain evidence="2">isolate 1-1 / race 1 (BBBD)</strain>
    </source>
</reference>
<dbReference type="EnsemblFungi" id="PTTG_26996-t43_1">
    <property type="protein sequence ID" value="PTTG_26996-t43_1-p1"/>
    <property type="gene ID" value="PTTG_26996"/>
</dbReference>
<evidence type="ECO:0000313" key="3">
    <source>
        <dbReference type="Proteomes" id="UP000005240"/>
    </source>
</evidence>
<dbReference type="PANTHER" id="PTHR33069">
    <property type="entry name" value="CHROMOSOME 7, WHOLE GENOME SHOTGUN SEQUENCE-RELATED"/>
    <property type="match status" value="1"/>
</dbReference>
<accession>A0A180GPM3</accession>
<evidence type="ECO:0000313" key="1">
    <source>
        <dbReference type="EMBL" id="OAV94349.1"/>
    </source>
</evidence>
<name>A0A180GPM3_PUCT1</name>
<organism evidence="1">
    <name type="scientific">Puccinia triticina (isolate 1-1 / race 1 (BBBD))</name>
    <name type="common">Brown leaf rust fungus</name>
    <dbReference type="NCBI Taxonomy" id="630390"/>
    <lineage>
        <taxon>Eukaryota</taxon>
        <taxon>Fungi</taxon>
        <taxon>Dikarya</taxon>
        <taxon>Basidiomycota</taxon>
        <taxon>Pucciniomycotina</taxon>
        <taxon>Pucciniomycetes</taxon>
        <taxon>Pucciniales</taxon>
        <taxon>Pucciniaceae</taxon>
        <taxon>Puccinia</taxon>
    </lineage>
</organism>